<feature type="compositionally biased region" description="Basic residues" evidence="1">
    <location>
        <begin position="1"/>
        <end position="10"/>
    </location>
</feature>
<reference evidence="3" key="1">
    <citation type="journal article" date="2005" name="Nature">
        <title>The map-based sequence of the rice genome.</title>
        <authorList>
            <consortium name="International rice genome sequencing project (IRGSP)"/>
            <person name="Matsumoto T."/>
            <person name="Wu J."/>
            <person name="Kanamori H."/>
            <person name="Katayose Y."/>
            <person name="Fujisawa M."/>
            <person name="Namiki N."/>
            <person name="Mizuno H."/>
            <person name="Yamamoto K."/>
            <person name="Antonio B.A."/>
            <person name="Baba T."/>
            <person name="Sakata K."/>
            <person name="Nagamura Y."/>
            <person name="Aoki H."/>
            <person name="Arikawa K."/>
            <person name="Arita K."/>
            <person name="Bito T."/>
            <person name="Chiden Y."/>
            <person name="Fujitsuka N."/>
            <person name="Fukunaka R."/>
            <person name="Hamada M."/>
            <person name="Harada C."/>
            <person name="Hayashi A."/>
            <person name="Hijishita S."/>
            <person name="Honda M."/>
            <person name="Hosokawa S."/>
            <person name="Ichikawa Y."/>
            <person name="Idonuma A."/>
            <person name="Iijima M."/>
            <person name="Ikeda M."/>
            <person name="Ikeno M."/>
            <person name="Ito K."/>
            <person name="Ito S."/>
            <person name="Ito T."/>
            <person name="Ito Y."/>
            <person name="Ito Y."/>
            <person name="Iwabuchi A."/>
            <person name="Kamiya K."/>
            <person name="Karasawa W."/>
            <person name="Kurita K."/>
            <person name="Katagiri S."/>
            <person name="Kikuta A."/>
            <person name="Kobayashi H."/>
            <person name="Kobayashi N."/>
            <person name="Machita K."/>
            <person name="Maehara T."/>
            <person name="Masukawa M."/>
            <person name="Mizubayashi T."/>
            <person name="Mukai Y."/>
            <person name="Nagasaki H."/>
            <person name="Nagata Y."/>
            <person name="Naito S."/>
            <person name="Nakashima M."/>
            <person name="Nakama Y."/>
            <person name="Nakamichi Y."/>
            <person name="Nakamura M."/>
            <person name="Meguro A."/>
            <person name="Negishi M."/>
            <person name="Ohta I."/>
            <person name="Ohta T."/>
            <person name="Okamoto M."/>
            <person name="Ono N."/>
            <person name="Saji S."/>
            <person name="Sakaguchi M."/>
            <person name="Sakai K."/>
            <person name="Shibata M."/>
            <person name="Shimokawa T."/>
            <person name="Song J."/>
            <person name="Takazaki Y."/>
            <person name="Terasawa K."/>
            <person name="Tsugane M."/>
            <person name="Tsuji K."/>
            <person name="Ueda S."/>
            <person name="Waki K."/>
            <person name="Yamagata H."/>
            <person name="Yamamoto M."/>
            <person name="Yamamoto S."/>
            <person name="Yamane H."/>
            <person name="Yoshiki S."/>
            <person name="Yoshihara R."/>
            <person name="Yukawa K."/>
            <person name="Zhong H."/>
            <person name="Yano M."/>
            <person name="Yuan Q."/>
            <person name="Ouyang S."/>
            <person name="Liu J."/>
            <person name="Jones K.M."/>
            <person name="Gansberger K."/>
            <person name="Moffat K."/>
            <person name="Hill J."/>
            <person name="Bera J."/>
            <person name="Fadrosh D."/>
            <person name="Jin S."/>
            <person name="Johri S."/>
            <person name="Kim M."/>
            <person name="Overton L."/>
            <person name="Reardon M."/>
            <person name="Tsitrin T."/>
            <person name="Vuong H."/>
            <person name="Weaver B."/>
            <person name="Ciecko A."/>
            <person name="Tallon L."/>
            <person name="Jackson J."/>
            <person name="Pai G."/>
            <person name="Aken S.V."/>
            <person name="Utterback T."/>
            <person name="Reidmuller S."/>
            <person name="Feldblyum T."/>
            <person name="Hsiao J."/>
            <person name="Zismann V."/>
            <person name="Iobst S."/>
            <person name="de Vazeille A.R."/>
            <person name="Buell C.R."/>
            <person name="Ying K."/>
            <person name="Li Y."/>
            <person name="Lu T."/>
            <person name="Huang Y."/>
            <person name="Zhao Q."/>
            <person name="Feng Q."/>
            <person name="Zhang L."/>
            <person name="Zhu J."/>
            <person name="Weng Q."/>
            <person name="Mu J."/>
            <person name="Lu Y."/>
            <person name="Fan D."/>
            <person name="Liu Y."/>
            <person name="Guan J."/>
            <person name="Zhang Y."/>
            <person name="Yu S."/>
            <person name="Liu X."/>
            <person name="Zhang Y."/>
            <person name="Hong G."/>
            <person name="Han B."/>
            <person name="Choisne N."/>
            <person name="Demange N."/>
            <person name="Orjeda G."/>
            <person name="Samain S."/>
            <person name="Cattolico L."/>
            <person name="Pelletier E."/>
            <person name="Couloux A."/>
            <person name="Segurens B."/>
            <person name="Wincker P."/>
            <person name="D'Hont A."/>
            <person name="Scarpelli C."/>
            <person name="Weissenbach J."/>
            <person name="Salanoubat M."/>
            <person name="Quetier F."/>
            <person name="Yu Y."/>
            <person name="Kim H.R."/>
            <person name="Rambo T."/>
            <person name="Currie J."/>
            <person name="Collura K."/>
            <person name="Luo M."/>
            <person name="Yang T."/>
            <person name="Ammiraju J.S.S."/>
            <person name="Engler F."/>
            <person name="Soderlund C."/>
            <person name="Wing R.A."/>
            <person name="Palmer L.E."/>
            <person name="de la Bastide M."/>
            <person name="Spiegel L."/>
            <person name="Nascimento L."/>
            <person name="Zutavern T."/>
            <person name="O'Shaughnessy A."/>
            <person name="Dike S."/>
            <person name="Dedhia N."/>
            <person name="Preston R."/>
            <person name="Balija V."/>
            <person name="McCombie W.R."/>
            <person name="Chow T."/>
            <person name="Chen H."/>
            <person name="Chung M."/>
            <person name="Chen C."/>
            <person name="Shaw J."/>
            <person name="Wu H."/>
            <person name="Hsiao K."/>
            <person name="Chao Y."/>
            <person name="Chu M."/>
            <person name="Cheng C."/>
            <person name="Hour A."/>
            <person name="Lee P."/>
            <person name="Lin S."/>
            <person name="Lin Y."/>
            <person name="Liou J."/>
            <person name="Liu S."/>
            <person name="Hsing Y."/>
            <person name="Raghuvanshi S."/>
            <person name="Mohanty A."/>
            <person name="Bharti A.K."/>
            <person name="Gaur A."/>
            <person name="Gupta V."/>
            <person name="Kumar D."/>
            <person name="Ravi V."/>
            <person name="Vij S."/>
            <person name="Kapur A."/>
            <person name="Khurana P."/>
            <person name="Khurana P."/>
            <person name="Khurana J.P."/>
            <person name="Tyagi A.K."/>
            <person name="Gaikwad K."/>
            <person name="Singh A."/>
            <person name="Dalal V."/>
            <person name="Srivastava S."/>
            <person name="Dixit A."/>
            <person name="Pal A.K."/>
            <person name="Ghazi I.A."/>
            <person name="Yadav M."/>
            <person name="Pandit A."/>
            <person name="Bhargava A."/>
            <person name="Sureshbabu K."/>
            <person name="Batra K."/>
            <person name="Sharma T.R."/>
            <person name="Mohapatra T."/>
            <person name="Singh N.K."/>
            <person name="Messing J."/>
            <person name="Nelson A.B."/>
            <person name="Fuks G."/>
            <person name="Kavchok S."/>
            <person name="Keizer G."/>
            <person name="Linton E."/>
            <person name="Llaca V."/>
            <person name="Song R."/>
            <person name="Tanyolac B."/>
            <person name="Young S."/>
            <person name="Ho-Il K."/>
            <person name="Hahn J.H."/>
            <person name="Sangsakoo G."/>
            <person name="Vanavichit A."/>
            <person name="de Mattos Luiz.A.T."/>
            <person name="Zimmer P.D."/>
            <person name="Malone G."/>
            <person name="Dellagostin O."/>
            <person name="de Oliveira A.C."/>
            <person name="Bevan M."/>
            <person name="Bancroft I."/>
            <person name="Minx P."/>
            <person name="Cordum H."/>
            <person name="Wilson R."/>
            <person name="Cheng Z."/>
            <person name="Jin W."/>
            <person name="Jiang J."/>
            <person name="Leong S.A."/>
            <person name="Iwama H."/>
            <person name="Gojobori T."/>
            <person name="Itoh T."/>
            <person name="Niimura Y."/>
            <person name="Fujii Y."/>
            <person name="Habara T."/>
            <person name="Sakai H."/>
            <person name="Sato Y."/>
            <person name="Wilson G."/>
            <person name="Kumar K."/>
            <person name="McCouch S."/>
            <person name="Juretic N."/>
            <person name="Hoen D."/>
            <person name="Wright S."/>
            <person name="Bruskiewich R."/>
            <person name="Bureau T."/>
            <person name="Miyao A."/>
            <person name="Hirochika H."/>
            <person name="Nishikawa T."/>
            <person name="Kadowaki K."/>
            <person name="Sugiura M."/>
            <person name="Burr B."/>
            <person name="Sasaki T."/>
        </authorList>
    </citation>
    <scope>NUCLEOTIDE SEQUENCE [LARGE SCALE GENOMIC DNA]</scope>
    <source>
        <strain evidence="3">cv. Nipponbare</strain>
    </source>
</reference>
<dbReference type="PaxDb" id="39947-A0A0P0Y001"/>
<dbReference type="EMBL" id="AP014967">
    <property type="protein sequence ID" value="BAT12925.1"/>
    <property type="molecule type" value="Genomic_DNA"/>
</dbReference>
<name>A0A0P0Y001_ORYSJ</name>
<reference evidence="2 3" key="3">
    <citation type="journal article" date="2013" name="Rice">
        <title>Improvement of the Oryza sativa Nipponbare reference genome using next generation sequence and optical map data.</title>
        <authorList>
            <person name="Kawahara Y."/>
            <person name="de la Bastide M."/>
            <person name="Hamilton J.P."/>
            <person name="Kanamori H."/>
            <person name="McCombie W.R."/>
            <person name="Ouyang S."/>
            <person name="Schwartz D.C."/>
            <person name="Tanaka T."/>
            <person name="Wu J."/>
            <person name="Zhou S."/>
            <person name="Childs K.L."/>
            <person name="Davidson R.M."/>
            <person name="Lin H."/>
            <person name="Quesada-Ocampo L."/>
            <person name="Vaillancourt B."/>
            <person name="Sakai H."/>
            <person name="Lee S.S."/>
            <person name="Kim J."/>
            <person name="Numa H."/>
            <person name="Itoh T."/>
            <person name="Buell C.R."/>
            <person name="Matsumoto T."/>
        </authorList>
    </citation>
    <scope>NUCLEOTIDE SEQUENCE [LARGE SCALE GENOMIC DNA]</scope>
    <source>
        <strain evidence="3">cv. Nipponbare</strain>
    </source>
</reference>
<dbReference type="AlphaFoldDB" id="A0A0P0Y001"/>
<organism evidence="2 3">
    <name type="scientific">Oryza sativa subsp. japonica</name>
    <name type="common">Rice</name>
    <dbReference type="NCBI Taxonomy" id="39947"/>
    <lineage>
        <taxon>Eukaryota</taxon>
        <taxon>Viridiplantae</taxon>
        <taxon>Streptophyta</taxon>
        <taxon>Embryophyta</taxon>
        <taxon>Tracheophyta</taxon>
        <taxon>Spermatophyta</taxon>
        <taxon>Magnoliopsida</taxon>
        <taxon>Liliopsida</taxon>
        <taxon>Poales</taxon>
        <taxon>Poaceae</taxon>
        <taxon>BOP clade</taxon>
        <taxon>Oryzoideae</taxon>
        <taxon>Oryzeae</taxon>
        <taxon>Oryzinae</taxon>
        <taxon>Oryza</taxon>
        <taxon>Oryza sativa</taxon>
    </lineage>
</organism>
<dbReference type="Proteomes" id="UP000059680">
    <property type="component" value="Chromosome 11"/>
</dbReference>
<proteinExistence type="predicted"/>
<keyword evidence="3" id="KW-1185">Reference proteome</keyword>
<evidence type="ECO:0000313" key="3">
    <source>
        <dbReference type="Proteomes" id="UP000059680"/>
    </source>
</evidence>
<dbReference type="InParanoid" id="A0A0P0Y001"/>
<gene>
    <name evidence="2" type="ordered locus">Os11g0177925</name>
    <name evidence="2" type="ORF">OSNPB_110177925</name>
</gene>
<feature type="compositionally biased region" description="Gly residues" evidence="1">
    <location>
        <begin position="37"/>
        <end position="46"/>
    </location>
</feature>
<evidence type="ECO:0000313" key="2">
    <source>
        <dbReference type="EMBL" id="BAT12925.1"/>
    </source>
</evidence>
<feature type="region of interest" description="Disordered" evidence="1">
    <location>
        <begin position="1"/>
        <end position="113"/>
    </location>
</feature>
<feature type="compositionally biased region" description="Polar residues" evidence="1">
    <location>
        <begin position="11"/>
        <end position="29"/>
    </location>
</feature>
<evidence type="ECO:0000256" key="1">
    <source>
        <dbReference type="SAM" id="MobiDB-lite"/>
    </source>
</evidence>
<feature type="compositionally biased region" description="Low complexity" evidence="1">
    <location>
        <begin position="91"/>
        <end position="105"/>
    </location>
</feature>
<reference evidence="2 3" key="2">
    <citation type="journal article" date="2013" name="Plant Cell Physiol.">
        <title>Rice Annotation Project Database (RAP-DB): an integrative and interactive database for rice genomics.</title>
        <authorList>
            <person name="Sakai H."/>
            <person name="Lee S.S."/>
            <person name="Tanaka T."/>
            <person name="Numa H."/>
            <person name="Kim J."/>
            <person name="Kawahara Y."/>
            <person name="Wakimoto H."/>
            <person name="Yang C.C."/>
            <person name="Iwamoto M."/>
            <person name="Abe T."/>
            <person name="Yamada Y."/>
            <person name="Muto A."/>
            <person name="Inokuchi H."/>
            <person name="Ikemura T."/>
            <person name="Matsumoto T."/>
            <person name="Sasaki T."/>
            <person name="Itoh T."/>
        </authorList>
    </citation>
    <scope>NUCLEOTIDE SEQUENCE [LARGE SCALE GENOMIC DNA]</scope>
    <source>
        <strain evidence="3">cv. Nipponbare</strain>
    </source>
</reference>
<accession>A0A0P0Y001</accession>
<protein>
    <submittedName>
        <fullName evidence="2">Os11g0177925 protein</fullName>
    </submittedName>
</protein>
<sequence length="113" mass="11629">MQVLAIRRHLTAQSNTKQSNLAEASKQSSGSDELIGENGGGGGGGVEAEEEQGEGEGYLWAKVMRATSLGGEGGEGARGGKRRASGGRGGISKQQQQQQQQLLLLPLGAPDLL</sequence>